<accession>A0A843XGT3</accession>
<dbReference type="EMBL" id="NMUH01008394">
    <property type="protein sequence ID" value="MQM18719.1"/>
    <property type="molecule type" value="Genomic_DNA"/>
</dbReference>
<evidence type="ECO:0000313" key="1">
    <source>
        <dbReference type="EMBL" id="MQM18719.1"/>
    </source>
</evidence>
<proteinExistence type="predicted"/>
<protein>
    <submittedName>
        <fullName evidence="1">Uncharacterized protein</fullName>
    </submittedName>
</protein>
<dbReference type="Proteomes" id="UP000652761">
    <property type="component" value="Unassembled WGS sequence"/>
</dbReference>
<gene>
    <name evidence="1" type="ORF">Taro_051716</name>
</gene>
<dbReference type="AlphaFoldDB" id="A0A843XGT3"/>
<reference evidence="1" key="1">
    <citation type="submission" date="2017-07" db="EMBL/GenBank/DDBJ databases">
        <title>Taro Niue Genome Assembly and Annotation.</title>
        <authorList>
            <person name="Atibalentja N."/>
            <person name="Keating K."/>
            <person name="Fields C.J."/>
        </authorList>
    </citation>
    <scope>NUCLEOTIDE SEQUENCE</scope>
    <source>
        <strain evidence="1">Niue_2</strain>
        <tissue evidence="1">Leaf</tissue>
    </source>
</reference>
<name>A0A843XGT3_COLES</name>
<evidence type="ECO:0000313" key="2">
    <source>
        <dbReference type="Proteomes" id="UP000652761"/>
    </source>
</evidence>
<comment type="caution">
    <text evidence="1">The sequence shown here is derived from an EMBL/GenBank/DDBJ whole genome shotgun (WGS) entry which is preliminary data.</text>
</comment>
<keyword evidence="2" id="KW-1185">Reference proteome</keyword>
<sequence length="85" mass="10289">MYVLALGGIEDYRERRQIVYGNSTGMSLTLLRKVRSRMFWKIYRMLLQFVERAQNYGGHMYPYFVWLLWRCICPREYGANVVLLK</sequence>
<organism evidence="1 2">
    <name type="scientific">Colocasia esculenta</name>
    <name type="common">Wild taro</name>
    <name type="synonym">Arum esculentum</name>
    <dbReference type="NCBI Taxonomy" id="4460"/>
    <lineage>
        <taxon>Eukaryota</taxon>
        <taxon>Viridiplantae</taxon>
        <taxon>Streptophyta</taxon>
        <taxon>Embryophyta</taxon>
        <taxon>Tracheophyta</taxon>
        <taxon>Spermatophyta</taxon>
        <taxon>Magnoliopsida</taxon>
        <taxon>Liliopsida</taxon>
        <taxon>Araceae</taxon>
        <taxon>Aroideae</taxon>
        <taxon>Colocasieae</taxon>
        <taxon>Colocasia</taxon>
    </lineage>
</organism>